<dbReference type="OrthoDB" id="3359285at2759"/>
<dbReference type="InterPro" id="IPR025702">
    <property type="entry name" value="OXD"/>
</dbReference>
<dbReference type="GeneID" id="63763758"/>
<dbReference type="GO" id="GO:0016829">
    <property type="term" value="F:lyase activity"/>
    <property type="evidence" value="ECO:0007669"/>
    <property type="project" value="UniProtKB-KW"/>
</dbReference>
<dbReference type="RefSeq" id="XP_040699319.1">
    <property type="nucleotide sequence ID" value="XM_040847685.1"/>
</dbReference>
<protein>
    <recommendedName>
        <fullName evidence="9">Phenylacetaldoxime dehydratase</fullName>
    </recommendedName>
</protein>
<dbReference type="GO" id="GO:0046872">
    <property type="term" value="F:metal ion binding"/>
    <property type="evidence" value="ECO:0007669"/>
    <property type="project" value="UniProtKB-KW"/>
</dbReference>
<keyword evidence="2" id="KW-0349">Heme</keyword>
<dbReference type="Proteomes" id="UP000184356">
    <property type="component" value="Unassembled WGS sequence"/>
</dbReference>
<reference evidence="8" key="1">
    <citation type="journal article" date="2017" name="Genome Biol.">
        <title>Comparative genomics reveals high biological diversity and specific adaptations in the industrially and medically important fungal genus Aspergillus.</title>
        <authorList>
            <person name="de Vries R.P."/>
            <person name="Riley R."/>
            <person name="Wiebenga A."/>
            <person name="Aguilar-Osorio G."/>
            <person name="Amillis S."/>
            <person name="Uchima C.A."/>
            <person name="Anderluh G."/>
            <person name="Asadollahi M."/>
            <person name="Askin M."/>
            <person name="Barry K."/>
            <person name="Battaglia E."/>
            <person name="Bayram O."/>
            <person name="Benocci T."/>
            <person name="Braus-Stromeyer S.A."/>
            <person name="Caldana C."/>
            <person name="Canovas D."/>
            <person name="Cerqueira G.C."/>
            <person name="Chen F."/>
            <person name="Chen W."/>
            <person name="Choi C."/>
            <person name="Clum A."/>
            <person name="Dos Santos R.A."/>
            <person name="Damasio A.R."/>
            <person name="Diallinas G."/>
            <person name="Emri T."/>
            <person name="Fekete E."/>
            <person name="Flipphi M."/>
            <person name="Freyberg S."/>
            <person name="Gallo A."/>
            <person name="Gournas C."/>
            <person name="Habgood R."/>
            <person name="Hainaut M."/>
            <person name="Harispe M.L."/>
            <person name="Henrissat B."/>
            <person name="Hilden K.S."/>
            <person name="Hope R."/>
            <person name="Hossain A."/>
            <person name="Karabika E."/>
            <person name="Karaffa L."/>
            <person name="Karanyi Z."/>
            <person name="Krasevec N."/>
            <person name="Kuo A."/>
            <person name="Kusch H."/>
            <person name="LaButti K."/>
            <person name="Lagendijk E.L."/>
            <person name="Lapidus A."/>
            <person name="Levasseur A."/>
            <person name="Lindquist E."/>
            <person name="Lipzen A."/>
            <person name="Logrieco A.F."/>
            <person name="MacCabe A."/>
            <person name="Maekelae M.R."/>
            <person name="Malavazi I."/>
            <person name="Melin P."/>
            <person name="Meyer V."/>
            <person name="Mielnichuk N."/>
            <person name="Miskei M."/>
            <person name="Molnar A.P."/>
            <person name="Mule G."/>
            <person name="Ngan C.Y."/>
            <person name="Orejas M."/>
            <person name="Orosz E."/>
            <person name="Ouedraogo J.P."/>
            <person name="Overkamp K.M."/>
            <person name="Park H.-S."/>
            <person name="Perrone G."/>
            <person name="Piumi F."/>
            <person name="Punt P.J."/>
            <person name="Ram A.F."/>
            <person name="Ramon A."/>
            <person name="Rauscher S."/>
            <person name="Record E."/>
            <person name="Riano-Pachon D.M."/>
            <person name="Robert V."/>
            <person name="Roehrig J."/>
            <person name="Ruller R."/>
            <person name="Salamov A."/>
            <person name="Salih N.S."/>
            <person name="Samson R.A."/>
            <person name="Sandor E."/>
            <person name="Sanguinetti M."/>
            <person name="Schuetze T."/>
            <person name="Sepcic K."/>
            <person name="Shelest E."/>
            <person name="Sherlock G."/>
            <person name="Sophianopoulou V."/>
            <person name="Squina F.M."/>
            <person name="Sun H."/>
            <person name="Susca A."/>
            <person name="Todd R.B."/>
            <person name="Tsang A."/>
            <person name="Unkles S.E."/>
            <person name="van de Wiele N."/>
            <person name="van Rossen-Uffink D."/>
            <person name="Oliveira J.V."/>
            <person name="Vesth T.C."/>
            <person name="Visser J."/>
            <person name="Yu J.-H."/>
            <person name="Zhou M."/>
            <person name="Andersen M.R."/>
            <person name="Archer D.B."/>
            <person name="Baker S.E."/>
            <person name="Benoit I."/>
            <person name="Brakhage A.A."/>
            <person name="Braus G.H."/>
            <person name="Fischer R."/>
            <person name="Frisvad J.C."/>
            <person name="Goldman G.H."/>
            <person name="Houbraken J."/>
            <person name="Oakley B."/>
            <person name="Pocsi I."/>
            <person name="Scazzocchio C."/>
            <person name="Seiboth B."/>
            <person name="vanKuyk P.A."/>
            <person name="Wortman J."/>
            <person name="Dyer P.S."/>
            <person name="Grigoriev I.V."/>
        </authorList>
    </citation>
    <scope>NUCLEOTIDE SEQUENCE [LARGE SCALE GENOMIC DNA]</scope>
    <source>
        <strain evidence="8">CBS 593.65</strain>
    </source>
</reference>
<gene>
    <name evidence="7" type="ORF">ASPSYDRAFT_48727</name>
</gene>
<keyword evidence="4" id="KW-0408">Iron</keyword>
<dbReference type="Pfam" id="PF13816">
    <property type="entry name" value="Dehydratase_hem"/>
    <property type="match status" value="1"/>
</dbReference>
<keyword evidence="8" id="KW-1185">Reference proteome</keyword>
<evidence type="ECO:0000256" key="6">
    <source>
        <dbReference type="SAM" id="MobiDB-lite"/>
    </source>
</evidence>
<comment type="cofactor">
    <cofactor evidence="1">
        <name>heme b</name>
        <dbReference type="ChEBI" id="CHEBI:60344"/>
    </cofactor>
</comment>
<dbReference type="AlphaFoldDB" id="A0A1L9T8A8"/>
<evidence type="ECO:0008006" key="9">
    <source>
        <dbReference type="Google" id="ProtNLM"/>
    </source>
</evidence>
<evidence type="ECO:0000313" key="7">
    <source>
        <dbReference type="EMBL" id="OJJ55513.1"/>
    </source>
</evidence>
<dbReference type="VEuPathDB" id="FungiDB:ASPSYDRAFT_48727"/>
<feature type="compositionally biased region" description="Polar residues" evidence="6">
    <location>
        <begin position="194"/>
        <end position="203"/>
    </location>
</feature>
<evidence type="ECO:0000256" key="3">
    <source>
        <dbReference type="ARBA" id="ARBA00022723"/>
    </source>
</evidence>
<evidence type="ECO:0000256" key="5">
    <source>
        <dbReference type="ARBA" id="ARBA00023239"/>
    </source>
</evidence>
<evidence type="ECO:0000256" key="4">
    <source>
        <dbReference type="ARBA" id="ARBA00023004"/>
    </source>
</evidence>
<dbReference type="EMBL" id="KV878592">
    <property type="protein sequence ID" value="OJJ55513.1"/>
    <property type="molecule type" value="Genomic_DNA"/>
</dbReference>
<accession>A0A1L9T8A8</accession>
<keyword evidence="5" id="KW-0456">Lyase</keyword>
<organism evidence="7 8">
    <name type="scientific">Aspergillus sydowii CBS 593.65</name>
    <dbReference type="NCBI Taxonomy" id="1036612"/>
    <lineage>
        <taxon>Eukaryota</taxon>
        <taxon>Fungi</taxon>
        <taxon>Dikarya</taxon>
        <taxon>Ascomycota</taxon>
        <taxon>Pezizomycotina</taxon>
        <taxon>Eurotiomycetes</taxon>
        <taxon>Eurotiomycetidae</taxon>
        <taxon>Eurotiales</taxon>
        <taxon>Aspergillaceae</taxon>
        <taxon>Aspergillus</taxon>
        <taxon>Aspergillus subgen. Nidulantes</taxon>
    </lineage>
</organism>
<proteinExistence type="predicted"/>
<sequence>MAENRIYPLARPPGHKPPMERWKLDFPSSTSTSPTTVYTAYIGIQRHSSTPDTLAAFTKATQAIQVWLSGDTNNDPVAEKFTFIEGDDAPSSLTWVCYWSNLAAYSSRMSSLNLPDIYDDIGKPDSIGLWIEKFTTPTSRLETNYSGLDYLPGLARLPGSQTVGHTLTAYWGAARDRIPDSAKDLFGRSAGGETKSNSLNRVNSSSTDPSPTPTPTPKPAGLRQRLSGVNRFDNLVHIRSGQFWGNCDAVETEAYEAHLEPSLRAGLRWVWENRDESGAMGLRFIRNVPLSKMDAQDGVDPAKETCAAGFFRNLEDLERWAKRHPSHLKIFNGAIRHAKTFGDARKFRTWHEVSVLKKGEAEFEYVNCLPETGVIRFLPLEREDL</sequence>
<evidence type="ECO:0000313" key="8">
    <source>
        <dbReference type="Proteomes" id="UP000184356"/>
    </source>
</evidence>
<keyword evidence="3" id="KW-0479">Metal-binding</keyword>
<evidence type="ECO:0000256" key="1">
    <source>
        <dbReference type="ARBA" id="ARBA00001970"/>
    </source>
</evidence>
<name>A0A1L9T8A8_9EURO</name>
<evidence type="ECO:0000256" key="2">
    <source>
        <dbReference type="ARBA" id="ARBA00022617"/>
    </source>
</evidence>
<feature type="region of interest" description="Disordered" evidence="6">
    <location>
        <begin position="184"/>
        <end position="223"/>
    </location>
</feature>